<dbReference type="EMBL" id="CM000913">
    <property type="protein sequence ID" value="EFG10671.1"/>
    <property type="molecule type" value="Genomic_DNA"/>
</dbReference>
<evidence type="ECO:0000313" key="2">
    <source>
        <dbReference type="EMBL" id="EFG10671.1"/>
    </source>
</evidence>
<feature type="region of interest" description="Disordered" evidence="1">
    <location>
        <begin position="1141"/>
        <end position="1172"/>
    </location>
</feature>
<dbReference type="AlphaFoldDB" id="E2Q1P5"/>
<sequence>MDVPTSSNSLIVPVQVDTLLVNKHVRANEPYRRWYPDFERLDQRVQPEPDPFSSAPVTPGTGAHVHWQLPDALRRGQQDGPAGEITFPTVPNRWLVVRYSRPAAAPGQAPTAVGWVVDSDFLDDEEGTSAFLDPTERENLVPAWIGRAVNITAAPFDGRTTDTPFLTAVGPGLPTFSAFQPYNENVFSLHDPLTDLTGPFLISYTVVGWYSDERWDILRAPSGGGIRDRLAELRWATTDPDLAPTRSYYAGTSLGLHWDLELAAFPTPDRKPDDINAIDVAVGHVAPDAATALTPAALGDPEAALLWEAFSYDLLDVLDEDGEGALDQALRRTWFGAEDGGHRWRVVDRPRPPGQRRRQRAERETAAERQWLAGLNRAQSAHDQALRDLAALQRRLYGLWWLDGSRKEKPDGWAERCAAQLDPADPDSLASGVRTAADGLFGPDGLRSQIPWGDTAEELAARIAEFAEGNIAPDRELQRCPEPPFHSTPDPSIVVRGARLDRPLTDEKDLPCRTVGETVTGIVIGGAMTPAPPAPPVPRLDGLPGADVLAALLKEFFLLDRAALSDDDLEAALGDDSRVQGTLAPWTRTWEQPWSPLHLIWKTDCHPTPYRSEGEDHWSFDGTRYRWDGTGAVAPSTLTGRALLNPLLPFNTRSRLAQHIRTHPRGPVAGLTALREAASEDDELSQRIDGVNLWLAQHAPAFNLRTPLVDTGLSRVPLSEVPDPGPLDGPPRDFRPVRAGQVAFEQLHVIDRFGRSLTVISPDNMLSYAVKRADSVVPDVPVNEENEYRYVQLPPRLLQPARLRFDHVSALDDDRLIEVEDGPAEAAGDTPVCGWLIANRLSHSLLVHGPDGAALGEIRAVLDTAHRRTTDWDPLPGSPYPQTGADTPGGHAFQQALPHLHGFVTGLLDGGPDAFDALLATVDSALSATAPQGEDTSLAALVGRPMALLRSRVRLELDGPAMTASSWEEVLSPTEPEFTGYRWNVRLGAGDIVSDGLAGFFTGTDYTTLHTVAEPGTPGYAVPIDGREIALTARPASGDHPPGGARREEESDTAWLTLLADPWAAVHAVSDILPVARLELPETWVRTPLGRVRLSFRMGPLFAGVREVPGEEGAEPVEHLVMPGPSGRRGTWSWAEPAPVGGGGAGDGAGDWTTRPLAPPDPPLALTDTTPAARFGFLQLSGALDEPDGDGRRNGSSA</sequence>
<dbReference type="KEGG" id="sclf:BB341_00530"/>
<keyword evidence="3" id="KW-1185">Reference proteome</keyword>
<proteinExistence type="predicted"/>
<gene>
    <name evidence="2" type="ORF">SCLAV_5604</name>
</gene>
<name>E2Q1P5_STRCL</name>
<organism evidence="2 3">
    <name type="scientific">Streptomyces clavuligerus</name>
    <dbReference type="NCBI Taxonomy" id="1901"/>
    <lineage>
        <taxon>Bacteria</taxon>
        <taxon>Bacillati</taxon>
        <taxon>Actinomycetota</taxon>
        <taxon>Actinomycetes</taxon>
        <taxon>Kitasatosporales</taxon>
        <taxon>Streptomycetaceae</taxon>
        <taxon>Streptomyces</taxon>
    </lineage>
</organism>
<evidence type="ECO:0000313" key="3">
    <source>
        <dbReference type="Proteomes" id="UP000002357"/>
    </source>
</evidence>
<reference evidence="2 3" key="1">
    <citation type="journal article" date="2010" name="Genome Biol. Evol.">
        <title>The sequence of a 1.8-mb bacterial linear plasmid reveals a rich evolutionary reservoir of secondary metabolic pathways.</title>
        <authorList>
            <person name="Medema M.H."/>
            <person name="Trefzer A."/>
            <person name="Kovalchuk A."/>
            <person name="van den Berg M."/>
            <person name="Mueller U."/>
            <person name="Heijne W."/>
            <person name="Wu L."/>
            <person name="Alam M.T."/>
            <person name="Ronning C.M."/>
            <person name="Nierman W.C."/>
            <person name="Bovenberg R.A.L."/>
            <person name="Breitling R."/>
            <person name="Takano E."/>
        </authorList>
    </citation>
    <scope>NUCLEOTIDE SEQUENCE [LARGE SCALE GENOMIC DNA]</scope>
    <source>
        <strain evidence="3">ATCC 27064 / DSM 738 / JCM 4710 / NBRC 13307 / NCIMB 12785 / NRRL 3585 / VKM Ac-602</strain>
    </source>
</reference>
<evidence type="ECO:0000256" key="1">
    <source>
        <dbReference type="SAM" id="MobiDB-lite"/>
    </source>
</evidence>
<dbReference type="STRING" id="1901.BB341_00530"/>
<protein>
    <submittedName>
        <fullName evidence="2">Uncharacterized protein</fullName>
    </submittedName>
</protein>
<accession>E2Q1P5</accession>
<dbReference type="eggNOG" id="COG1413">
    <property type="taxonomic scope" value="Bacteria"/>
</dbReference>
<feature type="region of interest" description="Disordered" evidence="1">
    <location>
        <begin position="1179"/>
        <end position="1198"/>
    </location>
</feature>
<dbReference type="Proteomes" id="UP000002357">
    <property type="component" value="Chromosome"/>
</dbReference>
<dbReference type="OrthoDB" id="6091628at2"/>
<dbReference type="GeneID" id="93728008"/>
<feature type="compositionally biased region" description="Basic and acidic residues" evidence="1">
    <location>
        <begin position="1189"/>
        <end position="1198"/>
    </location>
</feature>
<dbReference type="RefSeq" id="WP_003962773.1">
    <property type="nucleotide sequence ID" value="NZ_CM000913.1"/>
</dbReference>